<organism evidence="1 2">
    <name type="scientific">Hypoxylon rubiginosum</name>
    <dbReference type="NCBI Taxonomy" id="110542"/>
    <lineage>
        <taxon>Eukaryota</taxon>
        <taxon>Fungi</taxon>
        <taxon>Dikarya</taxon>
        <taxon>Ascomycota</taxon>
        <taxon>Pezizomycotina</taxon>
        <taxon>Sordariomycetes</taxon>
        <taxon>Xylariomycetidae</taxon>
        <taxon>Xylariales</taxon>
        <taxon>Hypoxylaceae</taxon>
        <taxon>Hypoxylon</taxon>
    </lineage>
</organism>
<dbReference type="Proteomes" id="UP001497680">
    <property type="component" value="Unassembled WGS sequence"/>
</dbReference>
<evidence type="ECO:0000313" key="2">
    <source>
        <dbReference type="Proteomes" id="UP001497680"/>
    </source>
</evidence>
<keyword evidence="2" id="KW-1185">Reference proteome</keyword>
<gene>
    <name evidence="1" type="ORF">F4821DRAFT_218796</name>
</gene>
<accession>A0ACC0CPM4</accession>
<evidence type="ECO:0000313" key="1">
    <source>
        <dbReference type="EMBL" id="KAI6082257.1"/>
    </source>
</evidence>
<reference evidence="1 2" key="1">
    <citation type="journal article" date="2022" name="New Phytol.">
        <title>Ecological generalism drives hyperdiversity of secondary metabolite gene clusters in xylarialean endophytes.</title>
        <authorList>
            <person name="Franco M.E.E."/>
            <person name="Wisecaver J.H."/>
            <person name="Arnold A.E."/>
            <person name="Ju Y.M."/>
            <person name="Slot J.C."/>
            <person name="Ahrendt S."/>
            <person name="Moore L.P."/>
            <person name="Eastman K.E."/>
            <person name="Scott K."/>
            <person name="Konkel Z."/>
            <person name="Mondo S.J."/>
            <person name="Kuo A."/>
            <person name="Hayes R.D."/>
            <person name="Haridas S."/>
            <person name="Andreopoulos B."/>
            <person name="Riley R."/>
            <person name="LaButti K."/>
            <person name="Pangilinan J."/>
            <person name="Lipzen A."/>
            <person name="Amirebrahimi M."/>
            <person name="Yan J."/>
            <person name="Adam C."/>
            <person name="Keymanesh K."/>
            <person name="Ng V."/>
            <person name="Louie K."/>
            <person name="Northen T."/>
            <person name="Drula E."/>
            <person name="Henrissat B."/>
            <person name="Hsieh H.M."/>
            <person name="Youens-Clark K."/>
            <person name="Lutzoni F."/>
            <person name="Miadlikowska J."/>
            <person name="Eastwood D.C."/>
            <person name="Hamelin R.C."/>
            <person name="Grigoriev I.V."/>
            <person name="U'Ren J.M."/>
        </authorList>
    </citation>
    <scope>NUCLEOTIDE SEQUENCE [LARGE SCALE GENOMIC DNA]</scope>
    <source>
        <strain evidence="1 2">ER1909</strain>
    </source>
</reference>
<sequence>MGQTFSKVVDAPPRNHTILPLVNFMPWRRYSPASPPVVRVVVEKKGRLYLIPVNITNVDSVQAVVEKIRAAREEALHHIYMLGLLHNAFWGQRIALATLCTNRHIEFPGRQAPLEVNVRDRESCIDLDRPDLTDNTESFVALYPELLEGNAARKCVLVERKLKEQNILICAFVGMVLAIVAGMLVGIFTCNIGFGIATSAGIIGAIGFLVSLSTWAIERTEPE</sequence>
<comment type="caution">
    <text evidence="1">The sequence shown here is derived from an EMBL/GenBank/DDBJ whole genome shotgun (WGS) entry which is preliminary data.</text>
</comment>
<proteinExistence type="predicted"/>
<dbReference type="EMBL" id="MU394375">
    <property type="protein sequence ID" value="KAI6082257.1"/>
    <property type="molecule type" value="Genomic_DNA"/>
</dbReference>
<name>A0ACC0CPM4_9PEZI</name>
<protein>
    <submittedName>
        <fullName evidence="1">Uncharacterized protein</fullName>
    </submittedName>
</protein>